<evidence type="ECO:0000313" key="13">
    <source>
        <dbReference type="Proteomes" id="UP001499841"/>
    </source>
</evidence>
<keyword evidence="6 12" id="KW-0067">ATP-binding</keyword>
<evidence type="ECO:0000256" key="1">
    <source>
        <dbReference type="ARBA" id="ARBA00004651"/>
    </source>
</evidence>
<keyword evidence="4 10" id="KW-0812">Transmembrane</keyword>
<feature type="transmembrane region" description="Helical" evidence="10">
    <location>
        <begin position="62"/>
        <end position="82"/>
    </location>
</feature>
<dbReference type="InterPro" id="IPR037294">
    <property type="entry name" value="ABC_BtuC-like"/>
</dbReference>
<keyword evidence="13" id="KW-1185">Reference proteome</keyword>
<dbReference type="InterPro" id="IPR001851">
    <property type="entry name" value="ABC_transp_permease"/>
</dbReference>
<comment type="subcellular location">
    <subcellularLocation>
        <location evidence="1">Cell membrane</location>
        <topology evidence="1">Multi-pass membrane protein</topology>
    </subcellularLocation>
</comment>
<protein>
    <submittedName>
        <fullName evidence="12">ATP-binding cassette domain-containing protein</fullName>
    </submittedName>
</protein>
<evidence type="ECO:0000256" key="6">
    <source>
        <dbReference type="ARBA" id="ARBA00022840"/>
    </source>
</evidence>
<evidence type="ECO:0000313" key="12">
    <source>
        <dbReference type="EMBL" id="GAA4288369.1"/>
    </source>
</evidence>
<evidence type="ECO:0000256" key="2">
    <source>
        <dbReference type="ARBA" id="ARBA00022448"/>
    </source>
</evidence>
<evidence type="ECO:0000256" key="5">
    <source>
        <dbReference type="ARBA" id="ARBA00022741"/>
    </source>
</evidence>
<evidence type="ECO:0000256" key="3">
    <source>
        <dbReference type="ARBA" id="ARBA00022475"/>
    </source>
</evidence>
<evidence type="ECO:0000256" key="9">
    <source>
        <dbReference type="SAM" id="MobiDB-lite"/>
    </source>
</evidence>
<evidence type="ECO:0000256" key="4">
    <source>
        <dbReference type="ARBA" id="ARBA00022692"/>
    </source>
</evidence>
<feature type="transmembrane region" description="Helical" evidence="10">
    <location>
        <begin position="281"/>
        <end position="305"/>
    </location>
</feature>
<dbReference type="InterPro" id="IPR003593">
    <property type="entry name" value="AAA+_ATPase"/>
</dbReference>
<dbReference type="Pfam" id="PF00005">
    <property type="entry name" value="ABC_tran"/>
    <property type="match status" value="1"/>
</dbReference>
<dbReference type="InterPro" id="IPR003439">
    <property type="entry name" value="ABC_transporter-like_ATP-bd"/>
</dbReference>
<evidence type="ECO:0000256" key="7">
    <source>
        <dbReference type="ARBA" id="ARBA00022989"/>
    </source>
</evidence>
<dbReference type="PANTHER" id="PTHR45772">
    <property type="entry name" value="CONSERVED COMPONENT OF ABC TRANSPORTER FOR NATURAL AMINO ACIDS-RELATED"/>
    <property type="match status" value="1"/>
</dbReference>
<feature type="domain" description="ABC transporter" evidence="11">
    <location>
        <begin position="352"/>
        <end position="578"/>
    </location>
</feature>
<keyword evidence="2" id="KW-0813">Transport</keyword>
<accession>A0ABP8EWK9</accession>
<dbReference type="InterPro" id="IPR027417">
    <property type="entry name" value="P-loop_NTPase"/>
</dbReference>
<dbReference type="InterPro" id="IPR043428">
    <property type="entry name" value="LivM-like"/>
</dbReference>
<dbReference type="Gene3D" id="1.10.3470.10">
    <property type="entry name" value="ABC transporter involved in vitamin B12 uptake, BtuC"/>
    <property type="match status" value="1"/>
</dbReference>
<feature type="region of interest" description="Disordered" evidence="9">
    <location>
        <begin position="317"/>
        <end position="343"/>
    </location>
</feature>
<dbReference type="InterPro" id="IPR051120">
    <property type="entry name" value="ABC_AA/LPS_Transport"/>
</dbReference>
<dbReference type="Proteomes" id="UP001499841">
    <property type="component" value="Unassembled WGS sequence"/>
</dbReference>
<keyword evidence="8 10" id="KW-0472">Membrane</keyword>
<dbReference type="PANTHER" id="PTHR45772:SF3">
    <property type="entry name" value="ABC TRANSPORTER ATP-BINDING PROTEIN"/>
    <property type="match status" value="1"/>
</dbReference>
<dbReference type="Pfam" id="PF02653">
    <property type="entry name" value="BPD_transp_2"/>
    <property type="match status" value="1"/>
</dbReference>
<comment type="caution">
    <text evidence="12">The sequence shown here is derived from an EMBL/GenBank/DDBJ whole genome shotgun (WGS) entry which is preliminary data.</text>
</comment>
<feature type="transmembrane region" description="Helical" evidence="10">
    <location>
        <begin position="12"/>
        <end position="31"/>
    </location>
</feature>
<keyword evidence="7 10" id="KW-1133">Transmembrane helix</keyword>
<dbReference type="EMBL" id="BAABBA010000013">
    <property type="protein sequence ID" value="GAA4288369.1"/>
    <property type="molecule type" value="Genomic_DNA"/>
</dbReference>
<proteinExistence type="predicted"/>
<feature type="transmembrane region" description="Helical" evidence="10">
    <location>
        <begin position="210"/>
        <end position="233"/>
    </location>
</feature>
<keyword evidence="5" id="KW-0547">Nucleotide-binding</keyword>
<dbReference type="RefSeq" id="WP_345042206.1">
    <property type="nucleotide sequence ID" value="NZ_BAABBA010000013.1"/>
</dbReference>
<feature type="transmembrane region" description="Helical" evidence="10">
    <location>
        <begin position="159"/>
        <end position="178"/>
    </location>
</feature>
<dbReference type="CDD" id="cd06581">
    <property type="entry name" value="TM_PBP1_LivM_like"/>
    <property type="match status" value="1"/>
</dbReference>
<name>A0ABP8EWK9_9MICO</name>
<feature type="transmembrane region" description="Helical" evidence="10">
    <location>
        <begin position="88"/>
        <end position="108"/>
    </location>
</feature>
<dbReference type="SUPFAM" id="SSF52540">
    <property type="entry name" value="P-loop containing nucleoside triphosphate hydrolases"/>
    <property type="match status" value="1"/>
</dbReference>
<evidence type="ECO:0000256" key="10">
    <source>
        <dbReference type="SAM" id="Phobius"/>
    </source>
</evidence>
<evidence type="ECO:0000259" key="11">
    <source>
        <dbReference type="PROSITE" id="PS50893"/>
    </source>
</evidence>
<dbReference type="Gene3D" id="3.40.50.300">
    <property type="entry name" value="P-loop containing nucleotide triphosphate hydrolases"/>
    <property type="match status" value="1"/>
</dbReference>
<dbReference type="PROSITE" id="PS50893">
    <property type="entry name" value="ABC_TRANSPORTER_2"/>
    <property type="match status" value="1"/>
</dbReference>
<evidence type="ECO:0000256" key="8">
    <source>
        <dbReference type="ARBA" id="ARBA00023136"/>
    </source>
</evidence>
<sequence>MNRSSRVARIQRRHGIGLAGAVVALAAAPFVLTSYPLSLLTLSLAYGLFAFGLDLAWGRAGVISIGHAAFFGVGAYGVAIGTERGVPLLLAVPVTLALAAVLALAVGLAGLRRGTSPSTMAVLTLALTLLAEQAARSLLSLTNGSNGLFVGSGGIVSTYYRTAVVVALTVAVVWAHLLRGRFGRRLLAVRINEPRSEHLGIDPRRVKIQAFVLSATVAALAGVVAAPIVGLVSPGIAGVVMSTQVLVFLAVGGRGSILGAFLGAALVTIGQEYLGAAIGSWYLFVIGIIFVLVVRFAPGGLVGLVTARLRRPVSETASQGAVVQPPADRPDAPGTRLPATDRPGADAADVAIDVRDLTKSFDATPVIRGVDLQIRQGEVVCLIGPNGAGKTTLLNLVAGDLRPTSGQIHLKGQDVASWHPHHRAALGLGRLFQTPSVYPELTPAQNLALAQAEAYQSVSLPPELARFADVDDTPASDLSLADQRALELALTIAWGPEIVLLDEPAAGLSHEDSVRLAGTLRAINKDLGCTLVVVEHDMDIVRQLGDRVVVLAEGRVLVSGDMDEVASHDEVRAAYIGAV</sequence>
<keyword evidence="3" id="KW-1003">Cell membrane</keyword>
<dbReference type="SMART" id="SM00382">
    <property type="entry name" value="AAA"/>
    <property type="match status" value="1"/>
</dbReference>
<organism evidence="12 13">
    <name type="scientific">Georgenia daeguensis</name>
    <dbReference type="NCBI Taxonomy" id="908355"/>
    <lineage>
        <taxon>Bacteria</taxon>
        <taxon>Bacillati</taxon>
        <taxon>Actinomycetota</taxon>
        <taxon>Actinomycetes</taxon>
        <taxon>Micrococcales</taxon>
        <taxon>Bogoriellaceae</taxon>
        <taxon>Georgenia</taxon>
    </lineage>
</organism>
<reference evidence="13" key="1">
    <citation type="journal article" date="2019" name="Int. J. Syst. Evol. Microbiol.">
        <title>The Global Catalogue of Microorganisms (GCM) 10K type strain sequencing project: providing services to taxonomists for standard genome sequencing and annotation.</title>
        <authorList>
            <consortium name="The Broad Institute Genomics Platform"/>
            <consortium name="The Broad Institute Genome Sequencing Center for Infectious Disease"/>
            <person name="Wu L."/>
            <person name="Ma J."/>
        </authorList>
    </citation>
    <scope>NUCLEOTIDE SEQUENCE [LARGE SCALE GENOMIC DNA]</scope>
    <source>
        <strain evidence="13">JCM 17459</strain>
    </source>
</reference>
<gene>
    <name evidence="12" type="ORF">GCM10022262_27290</name>
</gene>
<feature type="transmembrane region" description="Helical" evidence="10">
    <location>
        <begin position="245"/>
        <end position="269"/>
    </location>
</feature>
<dbReference type="GO" id="GO:0005524">
    <property type="term" value="F:ATP binding"/>
    <property type="evidence" value="ECO:0007669"/>
    <property type="project" value="UniProtKB-KW"/>
</dbReference>